<evidence type="ECO:0000313" key="2">
    <source>
        <dbReference type="EMBL" id="CAA9238107.1"/>
    </source>
</evidence>
<organism evidence="2">
    <name type="scientific">uncultured Acidimicrobiales bacterium</name>
    <dbReference type="NCBI Taxonomy" id="310071"/>
    <lineage>
        <taxon>Bacteria</taxon>
        <taxon>Bacillati</taxon>
        <taxon>Actinomycetota</taxon>
        <taxon>Acidimicrobiia</taxon>
        <taxon>Acidimicrobiales</taxon>
        <taxon>environmental samples</taxon>
    </lineage>
</organism>
<feature type="compositionally biased region" description="Basic and acidic residues" evidence="1">
    <location>
        <begin position="24"/>
        <end position="36"/>
    </location>
</feature>
<feature type="compositionally biased region" description="Acidic residues" evidence="1">
    <location>
        <begin position="9"/>
        <end position="20"/>
    </location>
</feature>
<reference evidence="2" key="1">
    <citation type="submission" date="2020-02" db="EMBL/GenBank/DDBJ databases">
        <authorList>
            <person name="Meier V. D."/>
        </authorList>
    </citation>
    <scope>NUCLEOTIDE SEQUENCE</scope>
    <source>
        <strain evidence="2">AVDCRST_MAG20</strain>
    </source>
</reference>
<name>A0A6J4I271_9ACTN</name>
<sequence length="76" mass="7890">MTDAPAELPPEEPFDGEDVPDAVLADHEEGLMDRARHSGVGVEDPNIVGDVGPTDIPPGTDPESAGSDVPWVTDEG</sequence>
<feature type="region of interest" description="Disordered" evidence="1">
    <location>
        <begin position="1"/>
        <end position="76"/>
    </location>
</feature>
<dbReference type="AlphaFoldDB" id="A0A6J4I271"/>
<gene>
    <name evidence="2" type="ORF">AVDCRST_MAG20-1589</name>
</gene>
<evidence type="ECO:0000256" key="1">
    <source>
        <dbReference type="SAM" id="MobiDB-lite"/>
    </source>
</evidence>
<proteinExistence type="predicted"/>
<dbReference type="EMBL" id="CADCSY010000071">
    <property type="protein sequence ID" value="CAA9238107.1"/>
    <property type="molecule type" value="Genomic_DNA"/>
</dbReference>
<accession>A0A6J4I271</accession>
<protein>
    <submittedName>
        <fullName evidence="2">Uncharacterized protein</fullName>
    </submittedName>
</protein>